<dbReference type="FunFam" id="1.10.10.10:FF:000186">
    <property type="entry name" value="AsnC family transcriptional regulator"/>
    <property type="match status" value="1"/>
</dbReference>
<feature type="domain" description="HTH asnC-type" evidence="4">
    <location>
        <begin position="5"/>
        <end position="66"/>
    </location>
</feature>
<dbReference type="InterPro" id="IPR036388">
    <property type="entry name" value="WH-like_DNA-bd_sf"/>
</dbReference>
<proteinExistence type="predicted"/>
<dbReference type="PANTHER" id="PTHR30154">
    <property type="entry name" value="LEUCINE-RESPONSIVE REGULATORY PROTEIN"/>
    <property type="match status" value="1"/>
</dbReference>
<dbReference type="OrthoDB" id="7707281at2"/>
<keyword evidence="3" id="KW-0804">Transcription</keyword>
<dbReference type="Proteomes" id="UP000247763">
    <property type="component" value="Chromosome"/>
</dbReference>
<dbReference type="InterPro" id="IPR000485">
    <property type="entry name" value="AsnC-type_HTH_dom"/>
</dbReference>
<evidence type="ECO:0000313" key="5">
    <source>
        <dbReference type="EMBL" id="AWM78871.1"/>
    </source>
</evidence>
<evidence type="ECO:0000313" key="6">
    <source>
        <dbReference type="Proteomes" id="UP000247763"/>
    </source>
</evidence>
<reference evidence="6" key="1">
    <citation type="submission" date="2018-05" db="EMBL/GenBank/DDBJ databases">
        <title>Genome sequencing of Phenylobacterium sp. HYN0004.</title>
        <authorList>
            <person name="Yi H."/>
            <person name="Baek C."/>
        </authorList>
    </citation>
    <scope>NUCLEOTIDE SEQUENCE [LARGE SCALE GENOMIC DNA]</scope>
    <source>
        <strain evidence="6">HYN0004</strain>
    </source>
</reference>
<sequence>MPVRLDAIDRRILRALQRDGRIQNNELAAEVGLSPSPCLRRVRLLEEAGVIERYVAVLDGARIGVGLTVFARVWFKTQDAEQTQKFAEIVRQFPEVVECYLTTGDCDALLRIVTADLNTYWRFQADHLTRIPSVQSVKTDVPMETLKRSFELPIP</sequence>
<dbReference type="SUPFAM" id="SSF54909">
    <property type="entry name" value="Dimeric alpha+beta barrel"/>
    <property type="match status" value="1"/>
</dbReference>
<dbReference type="Pfam" id="PF13412">
    <property type="entry name" value="HTH_24"/>
    <property type="match status" value="1"/>
</dbReference>
<evidence type="ECO:0000256" key="2">
    <source>
        <dbReference type="ARBA" id="ARBA00023125"/>
    </source>
</evidence>
<dbReference type="PRINTS" id="PR00033">
    <property type="entry name" value="HTHASNC"/>
</dbReference>
<keyword evidence="2" id="KW-0238">DNA-binding</keyword>
<dbReference type="InterPro" id="IPR011008">
    <property type="entry name" value="Dimeric_a/b-barrel"/>
</dbReference>
<dbReference type="Gene3D" id="1.10.10.10">
    <property type="entry name" value="Winged helix-like DNA-binding domain superfamily/Winged helix DNA-binding domain"/>
    <property type="match status" value="1"/>
</dbReference>
<dbReference type="Pfam" id="PF01037">
    <property type="entry name" value="AsnC_trans_reg"/>
    <property type="match status" value="1"/>
</dbReference>
<dbReference type="GO" id="GO:0043200">
    <property type="term" value="P:response to amino acid"/>
    <property type="evidence" value="ECO:0007669"/>
    <property type="project" value="TreeGrafter"/>
</dbReference>
<keyword evidence="1" id="KW-0805">Transcription regulation</keyword>
<evidence type="ECO:0000259" key="4">
    <source>
        <dbReference type="PROSITE" id="PS50956"/>
    </source>
</evidence>
<dbReference type="EMBL" id="CP029479">
    <property type="protein sequence ID" value="AWM78871.1"/>
    <property type="molecule type" value="Genomic_DNA"/>
</dbReference>
<dbReference type="InterPro" id="IPR011991">
    <property type="entry name" value="ArsR-like_HTH"/>
</dbReference>
<accession>A0A2Z3HZS8</accession>
<dbReference type="KEGG" id="phb:HYN04_13160"/>
<dbReference type="InterPro" id="IPR019887">
    <property type="entry name" value="Tscrpt_reg_AsnC/Lrp_C"/>
</dbReference>
<gene>
    <name evidence="5" type="ORF">HYN04_13160</name>
</gene>
<evidence type="ECO:0000256" key="3">
    <source>
        <dbReference type="ARBA" id="ARBA00023163"/>
    </source>
</evidence>
<dbReference type="CDD" id="cd00090">
    <property type="entry name" value="HTH_ARSR"/>
    <property type="match status" value="1"/>
</dbReference>
<organism evidence="5 6">
    <name type="scientific">Phenylobacterium parvum</name>
    <dbReference type="NCBI Taxonomy" id="2201350"/>
    <lineage>
        <taxon>Bacteria</taxon>
        <taxon>Pseudomonadati</taxon>
        <taxon>Pseudomonadota</taxon>
        <taxon>Alphaproteobacteria</taxon>
        <taxon>Caulobacterales</taxon>
        <taxon>Caulobacteraceae</taxon>
        <taxon>Phenylobacterium</taxon>
    </lineage>
</organism>
<dbReference type="GO" id="GO:0006355">
    <property type="term" value="P:regulation of DNA-templated transcription"/>
    <property type="evidence" value="ECO:0007669"/>
    <property type="project" value="UniProtKB-ARBA"/>
</dbReference>
<dbReference type="GO" id="GO:0043565">
    <property type="term" value="F:sequence-specific DNA binding"/>
    <property type="evidence" value="ECO:0007669"/>
    <property type="project" value="InterPro"/>
</dbReference>
<dbReference type="SMART" id="SM00344">
    <property type="entry name" value="HTH_ASNC"/>
    <property type="match status" value="1"/>
</dbReference>
<protein>
    <submittedName>
        <fullName evidence="5">AsnC family transcriptional regulator</fullName>
    </submittedName>
</protein>
<dbReference type="SUPFAM" id="SSF46785">
    <property type="entry name" value="Winged helix' DNA-binding domain"/>
    <property type="match status" value="1"/>
</dbReference>
<dbReference type="AlphaFoldDB" id="A0A2Z3HZS8"/>
<dbReference type="PANTHER" id="PTHR30154:SF34">
    <property type="entry name" value="TRANSCRIPTIONAL REGULATOR AZLB"/>
    <property type="match status" value="1"/>
</dbReference>
<dbReference type="GO" id="GO:0005829">
    <property type="term" value="C:cytosol"/>
    <property type="evidence" value="ECO:0007669"/>
    <property type="project" value="TreeGrafter"/>
</dbReference>
<dbReference type="Gene3D" id="3.30.70.920">
    <property type="match status" value="1"/>
</dbReference>
<keyword evidence="6" id="KW-1185">Reference proteome</keyword>
<dbReference type="InterPro" id="IPR019888">
    <property type="entry name" value="Tscrpt_reg_AsnC-like"/>
</dbReference>
<dbReference type="InterPro" id="IPR036390">
    <property type="entry name" value="WH_DNA-bd_sf"/>
</dbReference>
<name>A0A2Z3HZS8_9CAUL</name>
<dbReference type="PROSITE" id="PS50956">
    <property type="entry name" value="HTH_ASNC_2"/>
    <property type="match status" value="1"/>
</dbReference>
<evidence type="ECO:0000256" key="1">
    <source>
        <dbReference type="ARBA" id="ARBA00023015"/>
    </source>
</evidence>